<dbReference type="STRING" id="41688.A0A2N3N350"/>
<accession>A0A2N3N350</accession>
<evidence type="ECO:0000256" key="7">
    <source>
        <dbReference type="ARBA" id="ARBA00022840"/>
    </source>
</evidence>
<keyword evidence="7 10" id="KW-0067">ATP-binding</keyword>
<feature type="domain" description="DM2" evidence="13">
    <location>
        <begin position="1018"/>
        <end position="1096"/>
    </location>
</feature>
<feature type="region of interest" description="Disordered" evidence="11">
    <location>
        <begin position="408"/>
        <end position="441"/>
    </location>
</feature>
<dbReference type="InterPro" id="IPR036885">
    <property type="entry name" value="SWIB_MDM2_dom_sf"/>
</dbReference>
<proteinExistence type="inferred from homology"/>
<dbReference type="GO" id="GO:0004674">
    <property type="term" value="F:protein serine/threonine kinase activity"/>
    <property type="evidence" value="ECO:0007669"/>
    <property type="project" value="UniProtKB-KW"/>
</dbReference>
<feature type="compositionally biased region" description="Basic and acidic residues" evidence="11">
    <location>
        <begin position="38"/>
        <end position="63"/>
    </location>
</feature>
<feature type="compositionally biased region" description="Pro residues" evidence="11">
    <location>
        <begin position="602"/>
        <end position="612"/>
    </location>
</feature>
<evidence type="ECO:0000256" key="1">
    <source>
        <dbReference type="ARBA" id="ARBA00010006"/>
    </source>
</evidence>
<dbReference type="InterPro" id="IPR039046">
    <property type="entry name" value="PDPK1"/>
</dbReference>
<evidence type="ECO:0000259" key="13">
    <source>
        <dbReference type="PROSITE" id="PS51925"/>
    </source>
</evidence>
<feature type="binding site" evidence="10">
    <location>
        <position position="290"/>
    </location>
    <ligand>
        <name>ATP</name>
        <dbReference type="ChEBI" id="CHEBI:30616"/>
    </ligand>
</feature>
<comment type="caution">
    <text evidence="14">The sequence shown here is derived from an EMBL/GenBank/DDBJ whole genome shotgun (WGS) entry which is preliminary data.</text>
</comment>
<dbReference type="OrthoDB" id="347657at2759"/>
<dbReference type="InterPro" id="IPR000719">
    <property type="entry name" value="Prot_kinase_dom"/>
</dbReference>
<dbReference type="FunFam" id="1.10.510.10:FF:000163">
    <property type="entry name" value="3-phosphoinositide-dependent protein kinase 1"/>
    <property type="match status" value="1"/>
</dbReference>
<dbReference type="InterPro" id="IPR011009">
    <property type="entry name" value="Kinase-like_dom_sf"/>
</dbReference>
<name>A0A2N3N350_9PEZI</name>
<dbReference type="PROSITE" id="PS00107">
    <property type="entry name" value="PROTEIN_KINASE_ATP"/>
    <property type="match status" value="1"/>
</dbReference>
<dbReference type="InterPro" id="IPR003121">
    <property type="entry name" value="SWIB_MDM2_domain"/>
</dbReference>
<evidence type="ECO:0000313" key="15">
    <source>
        <dbReference type="Proteomes" id="UP000233524"/>
    </source>
</evidence>
<evidence type="ECO:0000256" key="4">
    <source>
        <dbReference type="ARBA" id="ARBA00022679"/>
    </source>
</evidence>
<dbReference type="EC" id="2.7.11.1" evidence="2"/>
<feature type="region of interest" description="Disordered" evidence="11">
    <location>
        <begin position="1"/>
        <end position="134"/>
    </location>
</feature>
<dbReference type="SUPFAM" id="SSF56112">
    <property type="entry name" value="Protein kinase-like (PK-like)"/>
    <property type="match status" value="1"/>
</dbReference>
<comment type="catalytic activity">
    <reaction evidence="9">
        <text>L-seryl-[protein] + ATP = O-phospho-L-seryl-[protein] + ADP + H(+)</text>
        <dbReference type="Rhea" id="RHEA:17989"/>
        <dbReference type="Rhea" id="RHEA-COMP:9863"/>
        <dbReference type="Rhea" id="RHEA-COMP:11604"/>
        <dbReference type="ChEBI" id="CHEBI:15378"/>
        <dbReference type="ChEBI" id="CHEBI:29999"/>
        <dbReference type="ChEBI" id="CHEBI:30616"/>
        <dbReference type="ChEBI" id="CHEBI:83421"/>
        <dbReference type="ChEBI" id="CHEBI:456216"/>
        <dbReference type="EC" id="2.7.11.1"/>
    </reaction>
</comment>
<evidence type="ECO:0000256" key="10">
    <source>
        <dbReference type="PROSITE-ProRule" id="PRU10141"/>
    </source>
</evidence>
<dbReference type="AlphaFoldDB" id="A0A2N3N350"/>
<keyword evidence="3" id="KW-0723">Serine/threonine-protein kinase</keyword>
<dbReference type="Proteomes" id="UP000233524">
    <property type="component" value="Unassembled WGS sequence"/>
</dbReference>
<dbReference type="SMART" id="SM00220">
    <property type="entry name" value="S_TKc"/>
    <property type="match status" value="1"/>
</dbReference>
<evidence type="ECO:0000256" key="6">
    <source>
        <dbReference type="ARBA" id="ARBA00022777"/>
    </source>
</evidence>
<dbReference type="InterPro" id="IPR050236">
    <property type="entry name" value="Ser_Thr_kinase_AGC"/>
</dbReference>
<evidence type="ECO:0000256" key="9">
    <source>
        <dbReference type="ARBA" id="ARBA00048679"/>
    </source>
</evidence>
<feature type="region of interest" description="Disordered" evidence="11">
    <location>
        <begin position="804"/>
        <end position="829"/>
    </location>
</feature>
<feature type="compositionally biased region" description="Basic and acidic residues" evidence="11">
    <location>
        <begin position="1208"/>
        <end position="1221"/>
    </location>
</feature>
<dbReference type="Gene3D" id="1.10.510.10">
    <property type="entry name" value="Transferase(Phosphotransferase) domain 1"/>
    <property type="match status" value="1"/>
</dbReference>
<dbReference type="PROSITE" id="PS00108">
    <property type="entry name" value="PROTEIN_KINASE_ST"/>
    <property type="match status" value="1"/>
</dbReference>
<dbReference type="InterPro" id="IPR019835">
    <property type="entry name" value="SWIB_domain"/>
</dbReference>
<dbReference type="PROSITE" id="PS50011">
    <property type="entry name" value="PROTEIN_KINASE_DOM"/>
    <property type="match status" value="1"/>
</dbReference>
<dbReference type="InterPro" id="IPR008271">
    <property type="entry name" value="Ser/Thr_kinase_AS"/>
</dbReference>
<evidence type="ECO:0000259" key="12">
    <source>
        <dbReference type="PROSITE" id="PS50011"/>
    </source>
</evidence>
<feature type="region of interest" description="Disordered" evidence="11">
    <location>
        <begin position="149"/>
        <end position="234"/>
    </location>
</feature>
<organism evidence="14 15">
    <name type="scientific">Lomentospora prolificans</name>
    <dbReference type="NCBI Taxonomy" id="41688"/>
    <lineage>
        <taxon>Eukaryota</taxon>
        <taxon>Fungi</taxon>
        <taxon>Dikarya</taxon>
        <taxon>Ascomycota</taxon>
        <taxon>Pezizomycotina</taxon>
        <taxon>Sordariomycetes</taxon>
        <taxon>Hypocreomycetidae</taxon>
        <taxon>Microascales</taxon>
        <taxon>Microascaceae</taxon>
        <taxon>Lomentospora</taxon>
    </lineage>
</organism>
<feature type="compositionally biased region" description="Low complexity" evidence="11">
    <location>
        <begin position="1241"/>
        <end position="1251"/>
    </location>
</feature>
<dbReference type="Gene3D" id="3.30.200.20">
    <property type="entry name" value="Phosphorylase Kinase, domain 1"/>
    <property type="match status" value="1"/>
</dbReference>
<dbReference type="PANTHER" id="PTHR24356:SF163">
    <property type="entry name" value="3-PHOSPHOINOSITIDE-DEPENDENT PROTEIN KINASE 1-RELATED"/>
    <property type="match status" value="1"/>
</dbReference>
<evidence type="ECO:0000256" key="11">
    <source>
        <dbReference type="SAM" id="MobiDB-lite"/>
    </source>
</evidence>
<dbReference type="GO" id="GO:0035556">
    <property type="term" value="P:intracellular signal transduction"/>
    <property type="evidence" value="ECO:0007669"/>
    <property type="project" value="TreeGrafter"/>
</dbReference>
<dbReference type="PROSITE" id="PS51925">
    <property type="entry name" value="SWIB_MDM2"/>
    <property type="match status" value="1"/>
</dbReference>
<dbReference type="CDD" id="cd05581">
    <property type="entry name" value="STKc_PDK1"/>
    <property type="match status" value="1"/>
</dbReference>
<evidence type="ECO:0000256" key="2">
    <source>
        <dbReference type="ARBA" id="ARBA00012513"/>
    </source>
</evidence>
<dbReference type="InParanoid" id="A0A2N3N350"/>
<dbReference type="Pfam" id="PF00069">
    <property type="entry name" value="Pkinase"/>
    <property type="match status" value="1"/>
</dbReference>
<feature type="region of interest" description="Disordered" evidence="11">
    <location>
        <begin position="1200"/>
        <end position="1251"/>
    </location>
</feature>
<feature type="domain" description="Protein kinase" evidence="12">
    <location>
        <begin position="261"/>
        <end position="537"/>
    </location>
</feature>
<dbReference type="CDD" id="cd10568">
    <property type="entry name" value="SWIB_like"/>
    <property type="match status" value="1"/>
</dbReference>
<dbReference type="FunFam" id="3.30.200.20:FF:000128">
    <property type="entry name" value="Serine/threonine-protein kinase ksg1"/>
    <property type="match status" value="1"/>
</dbReference>
<feature type="compositionally biased region" description="Polar residues" evidence="11">
    <location>
        <begin position="160"/>
        <end position="174"/>
    </location>
</feature>
<sequence>MSGDLSLSRALGGLRIANPDDAPPASSLDQSPPGQPREPARLPDSNHRFSIGDESATVHESRRTVISTPYEQEDRSTPPPFTLSSRQFRNDGERSSESRAHYAETLSHIANDASPDIQPTEGPPHTSHTLSHPSHYVSVVRDAQTPTRTDITAPGYYHQPSATATANHSGQSDGSYGASYHASAPASSGPLPPRRSSRGMGGGYLSSSQAGNPPQSLNPETHVPMSSQEWQERGAAVGVRREIDANGQTVLRHVKKGVRDFTFGRILGEGSYSTVYLATDRQTLKEYAIKVLEKKHIIKEKKIKYVNIEKNTLNRLTEHPGIVRLYYTFQDETCLYYALDFCSGGELLGALKRTGTFDVECARFYGAQILDAIEYMHSRGVLHRDLKPENVLLDDHMHIKITDFGTAKMLPDPRAPKSQGGGDRGVPEGTQTGKEDDSRAPSFVGTAEYVSPELLTNKNSCKASDLWAFGCIIYQLLAGRPPFKAGSEYLTFQKIVGLDYEYPPGFPPAARDLVERLLVLDPARRLTIEHIKNHEFFDGQQFGKSLWRSKAPRLRPFVPPSQEPHIIQLNGYSSTTKPIAGVRPLPQSHQGTPTTNSGATRPPLPIAELPPPTQLDFEWSSVLTRTNERILKLGDLMVISAPLPNSPQGKNGEHGDGHKKLSRFFGGSTTKKRQRLVMITSSGRIILAPAGGEEKRAKQDISLLAPDCVWRSQIDAKGQPVWCVDTAGTHYTFEEPRSASTSGNPANTGAVDEWIDSLQRARELAVSQSVVGSSGSDNGFGPMMSAGPHPSVPLTQAQIAQQQQAQAQANELAKRRSRKPTDKAMPEGVEDTTIDPELVALYSNLRAYERRLDATLARKRLDIIDNASRYLKHRRTLRIWISNSVEDQPWQSNDLNVDSFDFSDNLEPTYRVRIEGRLLDDEFDLALRQSGGSEDGDASTSGLAVSTGSAYKLSHFFKSINVDFHAPGRRPDQGVEWKKSERSPASANIQQHTDFDEFTFKRNGDDNMNVSINLVRHEEPERFLLTPELASVVDMEEATRQEAMMGIWEYIRYNGLQEDEEKRNFRCDDMLKRVINRGDVGHIPLLGDYIAPHLRPLPPISLPYTIRVDEDFHKNPKPTIYDIQVTVENPLRAKMIGFITDPGYAGMLKEVAGLDDQLARLVQAVSMSKSKHAFFSSLSEDPVTFFRNWLSSQKRDLEVIDGEAPRGGGEHASGDEWRRGGENSVWTTENAKETVNVILSRPRQQAQPRQA</sequence>
<feature type="compositionally biased region" description="Low complexity" evidence="11">
    <location>
        <begin position="123"/>
        <end position="134"/>
    </location>
</feature>
<dbReference type="EMBL" id="NLAX01001033">
    <property type="protein sequence ID" value="PKS06866.1"/>
    <property type="molecule type" value="Genomic_DNA"/>
</dbReference>
<feature type="region of interest" description="Disordered" evidence="11">
    <location>
        <begin position="584"/>
        <end position="612"/>
    </location>
</feature>
<dbReference type="SUPFAM" id="SSF47592">
    <property type="entry name" value="SWIB/MDM2 domain"/>
    <property type="match status" value="1"/>
</dbReference>
<evidence type="ECO:0000256" key="5">
    <source>
        <dbReference type="ARBA" id="ARBA00022741"/>
    </source>
</evidence>
<protein>
    <recommendedName>
        <fullName evidence="2">non-specific serine/threonine protein kinase</fullName>
        <ecNumber evidence="2">2.7.11.1</ecNumber>
    </recommendedName>
</protein>
<evidence type="ECO:0000256" key="3">
    <source>
        <dbReference type="ARBA" id="ARBA00022527"/>
    </source>
</evidence>
<dbReference type="InterPro" id="IPR017441">
    <property type="entry name" value="Protein_kinase_ATP_BS"/>
</dbReference>
<keyword evidence="4" id="KW-0808">Transferase</keyword>
<dbReference type="Gene3D" id="1.10.245.10">
    <property type="entry name" value="SWIB/MDM2 domain"/>
    <property type="match status" value="1"/>
</dbReference>
<evidence type="ECO:0000256" key="8">
    <source>
        <dbReference type="ARBA" id="ARBA00047899"/>
    </source>
</evidence>
<dbReference type="SMART" id="SM00151">
    <property type="entry name" value="SWIB"/>
    <property type="match status" value="1"/>
</dbReference>
<feature type="compositionally biased region" description="Polar residues" evidence="11">
    <location>
        <begin position="209"/>
        <end position="229"/>
    </location>
</feature>
<keyword evidence="6" id="KW-0418">Kinase</keyword>
<keyword evidence="5 10" id="KW-0547">Nucleotide-binding</keyword>
<dbReference type="GO" id="GO:0005524">
    <property type="term" value="F:ATP binding"/>
    <property type="evidence" value="ECO:0007669"/>
    <property type="project" value="UniProtKB-UniRule"/>
</dbReference>
<comment type="catalytic activity">
    <reaction evidence="8">
        <text>L-threonyl-[protein] + ATP = O-phospho-L-threonyl-[protein] + ADP + H(+)</text>
        <dbReference type="Rhea" id="RHEA:46608"/>
        <dbReference type="Rhea" id="RHEA-COMP:11060"/>
        <dbReference type="Rhea" id="RHEA-COMP:11605"/>
        <dbReference type="ChEBI" id="CHEBI:15378"/>
        <dbReference type="ChEBI" id="CHEBI:30013"/>
        <dbReference type="ChEBI" id="CHEBI:30616"/>
        <dbReference type="ChEBI" id="CHEBI:61977"/>
        <dbReference type="ChEBI" id="CHEBI:456216"/>
        <dbReference type="EC" id="2.7.11.1"/>
    </reaction>
</comment>
<dbReference type="VEuPathDB" id="FungiDB:jhhlp_006942"/>
<reference evidence="14 15" key="1">
    <citation type="journal article" date="2017" name="G3 (Bethesda)">
        <title>First Draft Genome Sequence of the Pathogenic Fungus Lomentospora prolificans (Formerly Scedosporium prolificans).</title>
        <authorList>
            <person name="Luo R."/>
            <person name="Zimin A."/>
            <person name="Workman R."/>
            <person name="Fan Y."/>
            <person name="Pertea G."/>
            <person name="Grossman N."/>
            <person name="Wear M.P."/>
            <person name="Jia B."/>
            <person name="Miller H."/>
            <person name="Casadevall A."/>
            <person name="Timp W."/>
            <person name="Zhang S.X."/>
            <person name="Salzberg S.L."/>
        </authorList>
    </citation>
    <scope>NUCLEOTIDE SEQUENCE [LARGE SCALE GENOMIC DNA]</scope>
    <source>
        <strain evidence="14 15">JHH-5317</strain>
    </source>
</reference>
<comment type="similarity">
    <text evidence="1">Belongs to the protein kinase superfamily. AGC Ser/Thr protein kinase family. PDPK1 subfamily.</text>
</comment>
<feature type="compositionally biased region" description="Basic and acidic residues" evidence="11">
    <location>
        <begin position="88"/>
        <end position="102"/>
    </location>
</feature>
<evidence type="ECO:0000313" key="14">
    <source>
        <dbReference type="EMBL" id="PKS06866.1"/>
    </source>
</evidence>
<gene>
    <name evidence="14" type="ORF">jhhlp_006942</name>
</gene>
<feature type="compositionally biased region" description="Polar residues" evidence="11">
    <location>
        <begin position="587"/>
        <end position="599"/>
    </location>
</feature>
<dbReference type="PANTHER" id="PTHR24356">
    <property type="entry name" value="SERINE/THREONINE-PROTEIN KINASE"/>
    <property type="match status" value="1"/>
</dbReference>
<keyword evidence="15" id="KW-1185">Reference proteome</keyword>
<dbReference type="Pfam" id="PF02201">
    <property type="entry name" value="SWIB"/>
    <property type="match status" value="1"/>
</dbReference>